<reference evidence="6 7" key="1">
    <citation type="journal article" date="2020" name="Cell Host Microbe">
        <title>Functional and Genomic Variation between Human-Derived Isolates of Lachnospiraceae Reveals Inter- and Intra-Species Diversity.</title>
        <authorList>
            <person name="Sorbara M.T."/>
            <person name="Littmann E.R."/>
            <person name="Fontana E."/>
            <person name="Moody T.U."/>
            <person name="Kohout C.E."/>
            <person name="Gjonbalaj M."/>
            <person name="Eaton V."/>
            <person name="Seok R."/>
            <person name="Leiner I.M."/>
            <person name="Pamer E.G."/>
        </authorList>
    </citation>
    <scope>NUCLEOTIDE SEQUENCE [LARGE SCALE GENOMIC DNA]</scope>
    <source>
        <strain evidence="5 6">MSK.17.11</strain>
        <strain evidence="4 7">MSK.17.38</strain>
    </source>
</reference>
<feature type="region of interest" description="Disordered" evidence="1">
    <location>
        <begin position="177"/>
        <end position="205"/>
    </location>
</feature>
<evidence type="ECO:0000256" key="1">
    <source>
        <dbReference type="SAM" id="MobiDB-lite"/>
    </source>
</evidence>
<keyword evidence="6" id="KW-1185">Reference proteome</keyword>
<accession>A0A850HHE4</accession>
<dbReference type="OrthoDB" id="9976474at2"/>
<feature type="chain" id="PRO_5032561466" description="LPXTG cell wall anchor domain-containing protein" evidence="3">
    <location>
        <begin position="26"/>
        <end position="235"/>
    </location>
</feature>
<reference evidence="5" key="2">
    <citation type="submission" date="2020-02" db="EMBL/GenBank/DDBJ databases">
        <authorList>
            <person name="Littmann E."/>
            <person name="Sorbara M."/>
        </authorList>
    </citation>
    <scope>NUCLEOTIDE SEQUENCE</scope>
    <source>
        <strain evidence="5">MSK.17.11</strain>
        <strain evidence="4">MSK.17.38</strain>
    </source>
</reference>
<dbReference type="EMBL" id="JAAITX010000005">
    <property type="protein sequence ID" value="NVH58665.1"/>
    <property type="molecule type" value="Genomic_DNA"/>
</dbReference>
<comment type="caution">
    <text evidence="5">The sequence shown here is derived from an EMBL/GenBank/DDBJ whole genome shotgun (WGS) entry which is preliminary data.</text>
</comment>
<keyword evidence="2" id="KW-0812">Transmembrane</keyword>
<evidence type="ECO:0000256" key="3">
    <source>
        <dbReference type="SAM" id="SignalP"/>
    </source>
</evidence>
<gene>
    <name evidence="5" type="ORF">G5A66_08405</name>
    <name evidence="4" type="ORF">G5A75_08425</name>
</gene>
<dbReference type="RefSeq" id="WP_101695204.1">
    <property type="nucleotide sequence ID" value="NZ_JAAITX010000005.1"/>
</dbReference>
<keyword evidence="3" id="KW-0732">Signal</keyword>
<name>A0A850HHE4_9FIRM</name>
<feature type="transmembrane region" description="Helical" evidence="2">
    <location>
        <begin position="214"/>
        <end position="232"/>
    </location>
</feature>
<dbReference type="Proteomes" id="UP000528555">
    <property type="component" value="Unassembled WGS sequence"/>
</dbReference>
<keyword evidence="2" id="KW-1133">Transmembrane helix</keyword>
<evidence type="ECO:0008006" key="8">
    <source>
        <dbReference type="Google" id="ProtNLM"/>
    </source>
</evidence>
<protein>
    <recommendedName>
        <fullName evidence="8">LPXTG cell wall anchor domain-containing protein</fullName>
    </recommendedName>
</protein>
<sequence>MKRKTITTICLMFLLFIFGMSDVSAMENVGGSKAVEGQKVFSLGAHTYISEIVDGHAVAVAGDAARFELEGEGLDGLYLCVIEIKKGEDAYQWLEKELDREGKMHGAYAVLFMNANGEYVTPDKEFTVKMQVTTDEENLEVWHVDPNGEKTVLPSAGKEGLIVSGRRTDYYAVVEAEKSSGSKPEGGVVGEQMSGNGTHSGKPGKVKTGDFNEILLWGSLGVLSMVGCVLVLKRR</sequence>
<evidence type="ECO:0000313" key="6">
    <source>
        <dbReference type="Proteomes" id="UP000528555"/>
    </source>
</evidence>
<dbReference type="EMBL" id="JAAIUO010000005">
    <property type="protein sequence ID" value="NSK14891.1"/>
    <property type="molecule type" value="Genomic_DNA"/>
</dbReference>
<feature type="signal peptide" evidence="3">
    <location>
        <begin position="1"/>
        <end position="25"/>
    </location>
</feature>
<dbReference type="Proteomes" id="UP000701680">
    <property type="component" value="Unassembled WGS sequence"/>
</dbReference>
<evidence type="ECO:0000313" key="7">
    <source>
        <dbReference type="Proteomes" id="UP000701680"/>
    </source>
</evidence>
<evidence type="ECO:0000256" key="2">
    <source>
        <dbReference type="SAM" id="Phobius"/>
    </source>
</evidence>
<dbReference type="AlphaFoldDB" id="A0A850HHE4"/>
<evidence type="ECO:0000313" key="4">
    <source>
        <dbReference type="EMBL" id="NSK14891.1"/>
    </source>
</evidence>
<evidence type="ECO:0000313" key="5">
    <source>
        <dbReference type="EMBL" id="NVH58665.1"/>
    </source>
</evidence>
<proteinExistence type="predicted"/>
<keyword evidence="2" id="KW-0472">Membrane</keyword>
<organism evidence="5 6">
    <name type="scientific">Dorea phocaeensis</name>
    <dbReference type="NCBI Taxonomy" id="2040291"/>
    <lineage>
        <taxon>Bacteria</taxon>
        <taxon>Bacillati</taxon>
        <taxon>Bacillota</taxon>
        <taxon>Clostridia</taxon>
        <taxon>Lachnospirales</taxon>
        <taxon>Lachnospiraceae</taxon>
        <taxon>Dorea</taxon>
    </lineage>
</organism>